<keyword evidence="2 6" id="KW-0378">Hydrolase</keyword>
<evidence type="ECO:0000256" key="1">
    <source>
        <dbReference type="ARBA" id="ARBA00009865"/>
    </source>
</evidence>
<keyword evidence="9" id="KW-1185">Reference proteome</keyword>
<evidence type="ECO:0000256" key="5">
    <source>
        <dbReference type="PIRSR" id="PIRSR606710-2"/>
    </source>
</evidence>
<accession>A0A7W4ZYJ3</accession>
<feature type="site" description="Important for catalytic activity, responsible for pKa modulation of the active site Glu and correct orientation of both the proton donor and substrate" evidence="5">
    <location>
        <position position="132"/>
    </location>
</feature>
<dbReference type="InterPro" id="IPR041542">
    <property type="entry name" value="GH43_C2"/>
</dbReference>
<dbReference type="PANTHER" id="PTHR42812:SF12">
    <property type="entry name" value="BETA-XYLOSIDASE-RELATED"/>
    <property type="match status" value="1"/>
</dbReference>
<dbReference type="RefSeq" id="WP_184599110.1">
    <property type="nucleotide sequence ID" value="NZ_BMUP01000010.1"/>
</dbReference>
<dbReference type="InterPro" id="IPR013320">
    <property type="entry name" value="ConA-like_dom_sf"/>
</dbReference>
<evidence type="ECO:0000256" key="6">
    <source>
        <dbReference type="RuleBase" id="RU361187"/>
    </source>
</evidence>
<evidence type="ECO:0000256" key="2">
    <source>
        <dbReference type="ARBA" id="ARBA00022801"/>
    </source>
</evidence>
<gene>
    <name evidence="8" type="ORF">FHS41_007531</name>
</gene>
<evidence type="ECO:0000256" key="3">
    <source>
        <dbReference type="ARBA" id="ARBA00023295"/>
    </source>
</evidence>
<dbReference type="SUPFAM" id="SSF49899">
    <property type="entry name" value="Concanavalin A-like lectins/glucanases"/>
    <property type="match status" value="1"/>
</dbReference>
<dbReference type="Gene3D" id="2.115.10.20">
    <property type="entry name" value="Glycosyl hydrolase domain, family 43"/>
    <property type="match status" value="1"/>
</dbReference>
<dbReference type="CDD" id="cd18617">
    <property type="entry name" value="GH43_XynB-like"/>
    <property type="match status" value="1"/>
</dbReference>
<evidence type="ECO:0000313" key="9">
    <source>
        <dbReference type="Proteomes" id="UP000572907"/>
    </source>
</evidence>
<comment type="similarity">
    <text evidence="1 6">Belongs to the glycosyl hydrolase 43 family.</text>
</comment>
<dbReference type="Gene3D" id="2.60.120.200">
    <property type="match status" value="1"/>
</dbReference>
<reference evidence="8 9" key="1">
    <citation type="submission" date="2020-08" db="EMBL/GenBank/DDBJ databases">
        <title>Genomic Encyclopedia of Type Strains, Phase III (KMG-III): the genomes of soil and plant-associated and newly described type strains.</title>
        <authorList>
            <person name="Whitman W."/>
        </authorList>
    </citation>
    <scope>NUCLEOTIDE SEQUENCE [LARGE SCALE GENOMIC DNA]</scope>
    <source>
        <strain evidence="8 9">CECT 3237</strain>
    </source>
</reference>
<dbReference type="GO" id="GO:0005975">
    <property type="term" value="P:carbohydrate metabolic process"/>
    <property type="evidence" value="ECO:0007669"/>
    <property type="project" value="InterPro"/>
</dbReference>
<dbReference type="InterPro" id="IPR023296">
    <property type="entry name" value="Glyco_hydro_beta-prop_sf"/>
</dbReference>
<dbReference type="Proteomes" id="UP000572907">
    <property type="component" value="Unassembled WGS sequence"/>
</dbReference>
<feature type="active site" description="Proton acceptor" evidence="4">
    <location>
        <position position="24"/>
    </location>
</feature>
<feature type="domain" description="Beta-xylosidase C-terminal Concanavalin A-like" evidence="7">
    <location>
        <begin position="313"/>
        <end position="502"/>
    </location>
</feature>
<dbReference type="InterPro" id="IPR006710">
    <property type="entry name" value="Glyco_hydro_43"/>
</dbReference>
<dbReference type="Pfam" id="PF17851">
    <property type="entry name" value="GH43_C2"/>
    <property type="match status" value="1"/>
</dbReference>
<evidence type="ECO:0000259" key="7">
    <source>
        <dbReference type="Pfam" id="PF17851"/>
    </source>
</evidence>
<dbReference type="EMBL" id="JACHXE010000011">
    <property type="protein sequence ID" value="MBB3080977.1"/>
    <property type="molecule type" value="Genomic_DNA"/>
</dbReference>
<dbReference type="PANTHER" id="PTHR42812">
    <property type="entry name" value="BETA-XYLOSIDASE"/>
    <property type="match status" value="1"/>
</dbReference>
<proteinExistence type="inferred from homology"/>
<dbReference type="GO" id="GO:0004553">
    <property type="term" value="F:hydrolase activity, hydrolyzing O-glycosyl compounds"/>
    <property type="evidence" value="ECO:0007669"/>
    <property type="project" value="InterPro"/>
</dbReference>
<sequence>MRPPNTPATGNTISNPVIPGFHPDPSVCRAGEDYYLACSSFEYFPGVPIFHSRDLVHWTQIGNALDRPGQLRLPLDSPSSGGIYAPTLRYHDGRFWLIVTNVSGDGNLLFTATDPAGPWSDPLPLPGVHGIDPDLAWDDDGTCWCTTAGVGQVRIDPGTGETIGPRRRLWSGAPGAKAPEAPHLYRIGDYWYLLIAEGGTERCHGVSIARGRTPTGPFEPCPANPILSHRGTDHPIQNTGHADLVQAPDGSWWMVLLGVRPGGGTPGWHVLGRETFLVPVDWADGWPVVGELSPVLPAPSWPLRPPTAEPDVRDDFDTSELAPHWISLRHRPPEACTTTERSGQLTLRASGASLDEPDVTFVGRRQQHPSCRVRALIDVAEGRGGLAVRLDEQHHYDIEASSQEVRVRARIGPLDTVVASRPAGTGPVVLRIEVAEVRTLNDARTGPDTLSIGIEEPDGTFAELTSLDGRYLSTEVAGGFTGRVIGMFAAAGSVHFDWFDYEPLEH</sequence>
<protein>
    <submittedName>
        <fullName evidence="8">Beta-xylosidase</fullName>
    </submittedName>
</protein>
<evidence type="ECO:0000256" key="4">
    <source>
        <dbReference type="PIRSR" id="PIRSR606710-1"/>
    </source>
</evidence>
<feature type="active site" description="Proton donor" evidence="4">
    <location>
        <position position="180"/>
    </location>
</feature>
<evidence type="ECO:0000313" key="8">
    <source>
        <dbReference type="EMBL" id="MBB3080977.1"/>
    </source>
</evidence>
<dbReference type="SUPFAM" id="SSF75005">
    <property type="entry name" value="Arabinanase/levansucrase/invertase"/>
    <property type="match status" value="1"/>
</dbReference>
<dbReference type="AlphaFoldDB" id="A0A7W4ZYJ3"/>
<comment type="caution">
    <text evidence="8">The sequence shown here is derived from an EMBL/GenBank/DDBJ whole genome shotgun (WGS) entry which is preliminary data.</text>
</comment>
<dbReference type="InterPro" id="IPR051795">
    <property type="entry name" value="Glycosyl_Hydrlase_43"/>
</dbReference>
<dbReference type="Pfam" id="PF04616">
    <property type="entry name" value="Glyco_hydro_43"/>
    <property type="match status" value="1"/>
</dbReference>
<keyword evidence="3 6" id="KW-0326">Glycosidase</keyword>
<organism evidence="8 9">
    <name type="scientific">Streptomyces violarus</name>
    <dbReference type="NCBI Taxonomy" id="67380"/>
    <lineage>
        <taxon>Bacteria</taxon>
        <taxon>Bacillati</taxon>
        <taxon>Actinomycetota</taxon>
        <taxon>Actinomycetes</taxon>
        <taxon>Kitasatosporales</taxon>
        <taxon>Streptomycetaceae</taxon>
        <taxon>Streptomyces</taxon>
    </lineage>
</organism>
<name>A0A7W4ZYJ3_9ACTN</name>